<dbReference type="EMBL" id="JAHDVG010000482">
    <property type="protein sequence ID" value="KAH1173682.1"/>
    <property type="molecule type" value="Genomic_DNA"/>
</dbReference>
<proteinExistence type="predicted"/>
<protein>
    <submittedName>
        <fullName evidence="2">Uncharacterized protein</fullName>
    </submittedName>
</protein>
<feature type="signal peptide" evidence="1">
    <location>
        <begin position="1"/>
        <end position="24"/>
    </location>
</feature>
<reference evidence="2" key="1">
    <citation type="submission" date="2021-09" db="EMBL/GenBank/DDBJ databases">
        <title>The genome of Mauremys mutica provides insights into the evolution of semi-aquatic lifestyle.</title>
        <authorList>
            <person name="Gong S."/>
            <person name="Gao Y."/>
        </authorList>
    </citation>
    <scope>NUCLEOTIDE SEQUENCE</scope>
    <source>
        <strain evidence="2">MM-2020</strain>
        <tissue evidence="2">Muscle</tissue>
    </source>
</reference>
<sequence length="99" mass="11602">MRVIFFKESFIILLTSLTNITSWTLDIPIFMHLGEITKEMEIIAEIKEEGTMCQDPNWAPDDCYFPPSNTDVMRLSSAHIRKIKITDYSSRKVFNDLWL</sequence>
<organism evidence="2 3">
    <name type="scientific">Mauremys mutica</name>
    <name type="common">yellowpond turtle</name>
    <dbReference type="NCBI Taxonomy" id="74926"/>
    <lineage>
        <taxon>Eukaryota</taxon>
        <taxon>Metazoa</taxon>
        <taxon>Chordata</taxon>
        <taxon>Craniata</taxon>
        <taxon>Vertebrata</taxon>
        <taxon>Euteleostomi</taxon>
        <taxon>Archelosauria</taxon>
        <taxon>Testudinata</taxon>
        <taxon>Testudines</taxon>
        <taxon>Cryptodira</taxon>
        <taxon>Durocryptodira</taxon>
        <taxon>Testudinoidea</taxon>
        <taxon>Geoemydidae</taxon>
        <taxon>Geoemydinae</taxon>
        <taxon>Mauremys</taxon>
    </lineage>
</organism>
<accession>A0A9D4ARQ3</accession>
<keyword evidence="3" id="KW-1185">Reference proteome</keyword>
<evidence type="ECO:0000313" key="3">
    <source>
        <dbReference type="Proteomes" id="UP000827986"/>
    </source>
</evidence>
<dbReference type="Proteomes" id="UP000827986">
    <property type="component" value="Unassembled WGS sequence"/>
</dbReference>
<feature type="chain" id="PRO_5038670037" evidence="1">
    <location>
        <begin position="25"/>
        <end position="99"/>
    </location>
</feature>
<dbReference type="AlphaFoldDB" id="A0A9D4ARQ3"/>
<evidence type="ECO:0000256" key="1">
    <source>
        <dbReference type="SAM" id="SignalP"/>
    </source>
</evidence>
<keyword evidence="1" id="KW-0732">Signal</keyword>
<name>A0A9D4ARQ3_9SAUR</name>
<comment type="caution">
    <text evidence="2">The sequence shown here is derived from an EMBL/GenBank/DDBJ whole genome shotgun (WGS) entry which is preliminary data.</text>
</comment>
<evidence type="ECO:0000313" key="2">
    <source>
        <dbReference type="EMBL" id="KAH1173682.1"/>
    </source>
</evidence>
<gene>
    <name evidence="2" type="ORF">KIL84_017521</name>
</gene>